<dbReference type="Gramene" id="CDF34793">
    <property type="protein sequence ID" value="CDF34793"/>
    <property type="gene ID" value="CHC_T00003705001"/>
</dbReference>
<reference evidence="2" key="1">
    <citation type="journal article" date="2013" name="Proc. Natl. Acad. Sci. U.S.A.">
        <title>Genome structure and metabolic features in the red seaweed Chondrus crispus shed light on evolution of the Archaeplastida.</title>
        <authorList>
            <person name="Collen J."/>
            <person name="Porcel B."/>
            <person name="Carre W."/>
            <person name="Ball S.G."/>
            <person name="Chaparro C."/>
            <person name="Tonon T."/>
            <person name="Barbeyron T."/>
            <person name="Michel G."/>
            <person name="Noel B."/>
            <person name="Valentin K."/>
            <person name="Elias M."/>
            <person name="Artiguenave F."/>
            <person name="Arun A."/>
            <person name="Aury J.M."/>
            <person name="Barbosa-Neto J.F."/>
            <person name="Bothwell J.H."/>
            <person name="Bouget F.Y."/>
            <person name="Brillet L."/>
            <person name="Cabello-Hurtado F."/>
            <person name="Capella-Gutierrez S."/>
            <person name="Charrier B."/>
            <person name="Cladiere L."/>
            <person name="Cock J.M."/>
            <person name="Coelho S.M."/>
            <person name="Colleoni C."/>
            <person name="Czjzek M."/>
            <person name="Da Silva C."/>
            <person name="Delage L."/>
            <person name="Denoeud F."/>
            <person name="Deschamps P."/>
            <person name="Dittami S.M."/>
            <person name="Gabaldon T."/>
            <person name="Gachon C.M."/>
            <person name="Groisillier A."/>
            <person name="Herve C."/>
            <person name="Jabbari K."/>
            <person name="Katinka M."/>
            <person name="Kloareg B."/>
            <person name="Kowalczyk N."/>
            <person name="Labadie K."/>
            <person name="Leblanc C."/>
            <person name="Lopez P.J."/>
            <person name="McLachlan D.H."/>
            <person name="Meslet-Cladiere L."/>
            <person name="Moustafa A."/>
            <person name="Nehr Z."/>
            <person name="Nyvall Collen P."/>
            <person name="Panaud O."/>
            <person name="Partensky F."/>
            <person name="Poulain J."/>
            <person name="Rensing S.A."/>
            <person name="Rousvoal S."/>
            <person name="Samson G."/>
            <person name="Symeonidi A."/>
            <person name="Weissenbach J."/>
            <person name="Zambounis A."/>
            <person name="Wincker P."/>
            <person name="Boyen C."/>
        </authorList>
    </citation>
    <scope>NUCLEOTIDE SEQUENCE [LARGE SCALE GENOMIC DNA]</scope>
    <source>
        <strain evidence="2">cv. Stackhouse</strain>
    </source>
</reference>
<protein>
    <submittedName>
        <fullName evidence="1">Uncharacterized protein</fullName>
    </submittedName>
</protein>
<sequence length="70" mass="7519">MCISVISDASFNSSSSLLSSSLTYSVGTNGLESSSSSLLPLHFERRTSLLPSDAEAESLRYWGSPFAREV</sequence>
<accession>R7QAG5</accession>
<organism evidence="1 2">
    <name type="scientific">Chondrus crispus</name>
    <name type="common">Carrageen Irish moss</name>
    <name type="synonym">Polymorpha crispa</name>
    <dbReference type="NCBI Taxonomy" id="2769"/>
    <lineage>
        <taxon>Eukaryota</taxon>
        <taxon>Rhodophyta</taxon>
        <taxon>Florideophyceae</taxon>
        <taxon>Rhodymeniophycidae</taxon>
        <taxon>Gigartinales</taxon>
        <taxon>Gigartinaceae</taxon>
        <taxon>Chondrus</taxon>
    </lineage>
</organism>
<dbReference type="RefSeq" id="XP_005714612.1">
    <property type="nucleotide sequence ID" value="XM_005714555.1"/>
</dbReference>
<proteinExistence type="predicted"/>
<name>R7QAG5_CHOCR</name>
<dbReference type="KEGG" id="ccp:CHC_T00003705001"/>
<gene>
    <name evidence="1" type="ORF">CHC_T00003705001</name>
</gene>
<dbReference type="AlphaFoldDB" id="R7QAG5"/>
<dbReference type="GeneID" id="17322319"/>
<dbReference type="Proteomes" id="UP000012073">
    <property type="component" value="Unassembled WGS sequence"/>
</dbReference>
<evidence type="ECO:0000313" key="2">
    <source>
        <dbReference type="Proteomes" id="UP000012073"/>
    </source>
</evidence>
<evidence type="ECO:0000313" key="1">
    <source>
        <dbReference type="EMBL" id="CDF34793.1"/>
    </source>
</evidence>
<keyword evidence="2" id="KW-1185">Reference proteome</keyword>
<dbReference type="EMBL" id="HG001706">
    <property type="protein sequence ID" value="CDF34793.1"/>
    <property type="molecule type" value="Genomic_DNA"/>
</dbReference>